<comment type="caution">
    <text evidence="1">The sequence shown here is derived from an EMBL/GenBank/DDBJ whole genome shotgun (WGS) entry which is preliminary data.</text>
</comment>
<gene>
    <name evidence="1" type="ORF">KOI35_11675</name>
</gene>
<protein>
    <submittedName>
        <fullName evidence="1">Cell wall-active antibiotics response protein</fullName>
    </submittedName>
</protein>
<dbReference type="Proteomes" id="UP001519654">
    <property type="component" value="Unassembled WGS sequence"/>
</dbReference>
<proteinExistence type="predicted"/>
<organism evidence="1 2">
    <name type="scientific">Paractinoplanes bogorensis</name>
    <dbReference type="NCBI Taxonomy" id="1610840"/>
    <lineage>
        <taxon>Bacteria</taxon>
        <taxon>Bacillati</taxon>
        <taxon>Actinomycetota</taxon>
        <taxon>Actinomycetes</taxon>
        <taxon>Micromonosporales</taxon>
        <taxon>Micromonosporaceae</taxon>
        <taxon>Paractinoplanes</taxon>
    </lineage>
</organism>
<accession>A0ABS5YL04</accession>
<dbReference type="PANTHER" id="PTHR40763:SF5">
    <property type="entry name" value="MEMBRANE PROTEIN"/>
    <property type="match status" value="1"/>
</dbReference>
<keyword evidence="2" id="KW-1185">Reference proteome</keyword>
<sequence length="121" mass="12842">MDATDKPGFTGRDGAAWYFSLLGGIKRRGAWRLPRDMRMVGVLGGLNLDLTEATIPPDPIITKVSPIGGVSLRVPDGVSVEVEGLRLFGGVRTEAVRSAGAAVTLRVREYSLAGGVHVRRG</sequence>
<dbReference type="RefSeq" id="WP_215786445.1">
    <property type="nucleotide sequence ID" value="NZ_JAHKKG010000003.1"/>
</dbReference>
<evidence type="ECO:0000313" key="2">
    <source>
        <dbReference type="Proteomes" id="UP001519654"/>
    </source>
</evidence>
<evidence type="ECO:0000313" key="1">
    <source>
        <dbReference type="EMBL" id="MBU2664152.1"/>
    </source>
</evidence>
<name>A0ABS5YL04_9ACTN</name>
<reference evidence="1 2" key="1">
    <citation type="submission" date="2021-06" db="EMBL/GenBank/DDBJ databases">
        <title>Actinoplanes lichenicola sp. nov., and Actinoplanes ovalisporus sp. nov., isolated from lichen in Thailand.</title>
        <authorList>
            <person name="Saeng-In P."/>
            <person name="Kanchanasin P."/>
            <person name="Yuki M."/>
            <person name="Kudo T."/>
            <person name="Ohkuma M."/>
            <person name="Phongsopitanun W."/>
            <person name="Tanasupawat S."/>
        </authorList>
    </citation>
    <scope>NUCLEOTIDE SEQUENCE [LARGE SCALE GENOMIC DNA]</scope>
    <source>
        <strain evidence="1 2">NBRC 110975</strain>
    </source>
</reference>
<dbReference type="PANTHER" id="PTHR40763">
    <property type="entry name" value="MEMBRANE PROTEIN-RELATED"/>
    <property type="match status" value="1"/>
</dbReference>
<dbReference type="EMBL" id="JAHKKG010000003">
    <property type="protein sequence ID" value="MBU2664152.1"/>
    <property type="molecule type" value="Genomic_DNA"/>
</dbReference>